<organism evidence="1 2">
    <name type="scientific">Trichoglossum hirsutum</name>
    <dbReference type="NCBI Taxonomy" id="265104"/>
    <lineage>
        <taxon>Eukaryota</taxon>
        <taxon>Fungi</taxon>
        <taxon>Dikarya</taxon>
        <taxon>Ascomycota</taxon>
        <taxon>Pezizomycotina</taxon>
        <taxon>Geoglossomycetes</taxon>
        <taxon>Geoglossales</taxon>
        <taxon>Geoglossaceae</taxon>
        <taxon>Trichoglossum</taxon>
    </lineage>
</organism>
<keyword evidence="2" id="KW-1185">Reference proteome</keyword>
<feature type="non-terminal residue" evidence="1">
    <location>
        <position position="105"/>
    </location>
</feature>
<dbReference type="Pfam" id="PF14223">
    <property type="entry name" value="Retrotran_gag_2"/>
    <property type="match status" value="1"/>
</dbReference>
<comment type="caution">
    <text evidence="1">The sequence shown here is derived from an EMBL/GenBank/DDBJ whole genome shotgun (WGS) entry which is preliminary data.</text>
</comment>
<protein>
    <recommendedName>
        <fullName evidence="3">DUF4219 domain-containing protein</fullName>
    </recommendedName>
</protein>
<gene>
    <name evidence="1" type="ORF">GP486_008742</name>
</gene>
<proteinExistence type="predicted"/>
<dbReference type="EMBL" id="JAGHQM010003888">
    <property type="protein sequence ID" value="KAH0538944.1"/>
    <property type="molecule type" value="Genomic_DNA"/>
</dbReference>
<name>A0A9P8I937_9PEZI</name>
<dbReference type="AlphaFoldDB" id="A0A9P8I937"/>
<dbReference type="Proteomes" id="UP000750711">
    <property type="component" value="Unassembled WGS sequence"/>
</dbReference>
<accession>A0A9P8I937</accession>
<evidence type="ECO:0000313" key="2">
    <source>
        <dbReference type="Proteomes" id="UP000750711"/>
    </source>
</evidence>
<evidence type="ECO:0000313" key="1">
    <source>
        <dbReference type="EMBL" id="KAH0538944.1"/>
    </source>
</evidence>
<reference evidence="1" key="1">
    <citation type="submission" date="2021-03" db="EMBL/GenBank/DDBJ databases">
        <title>Comparative genomics and phylogenomic investigation of the class Geoglossomycetes provide insights into ecological specialization and systematics.</title>
        <authorList>
            <person name="Melie T."/>
            <person name="Pirro S."/>
            <person name="Miller A.N."/>
            <person name="Quandt A."/>
        </authorList>
    </citation>
    <scope>NUCLEOTIDE SEQUENCE</scope>
    <source>
        <strain evidence="1">CAQ_001_2017</strain>
    </source>
</reference>
<evidence type="ECO:0008006" key="3">
    <source>
        <dbReference type="Google" id="ProtNLM"/>
    </source>
</evidence>
<sequence>MTHDSDSDTASQRDMIRKLEGEANYKPWLTQIRLHLGRRGLWEVANGEELRPGQEEAKELDQWYKKAKKASYMILLSLKEGPLEHVDSMPVSNPKAILDTLEQLY</sequence>